<organism evidence="1 2">
    <name type="scientific">Potamilus streckersoni</name>
    <dbReference type="NCBI Taxonomy" id="2493646"/>
    <lineage>
        <taxon>Eukaryota</taxon>
        <taxon>Metazoa</taxon>
        <taxon>Spiralia</taxon>
        <taxon>Lophotrochozoa</taxon>
        <taxon>Mollusca</taxon>
        <taxon>Bivalvia</taxon>
        <taxon>Autobranchia</taxon>
        <taxon>Heteroconchia</taxon>
        <taxon>Palaeoheterodonta</taxon>
        <taxon>Unionida</taxon>
        <taxon>Unionoidea</taxon>
        <taxon>Unionidae</taxon>
        <taxon>Ambleminae</taxon>
        <taxon>Lampsilini</taxon>
        <taxon>Potamilus</taxon>
    </lineage>
</organism>
<reference evidence="1" key="3">
    <citation type="submission" date="2023-05" db="EMBL/GenBank/DDBJ databases">
        <authorList>
            <person name="Smith C.H."/>
        </authorList>
    </citation>
    <scope>NUCLEOTIDE SEQUENCE</scope>
    <source>
        <strain evidence="1">CHS0354</strain>
        <tissue evidence="1">Mantle</tissue>
    </source>
</reference>
<dbReference type="Proteomes" id="UP001195483">
    <property type="component" value="Unassembled WGS sequence"/>
</dbReference>
<gene>
    <name evidence="1" type="ORF">CHS0354_029450</name>
</gene>
<comment type="caution">
    <text evidence="1">The sequence shown here is derived from an EMBL/GenBank/DDBJ whole genome shotgun (WGS) entry which is preliminary data.</text>
</comment>
<proteinExistence type="predicted"/>
<sequence length="63" mass="6982">MTAISRGLLSNHHAGVGEELIMEMTELDISRSAYDNKTAPTITPRPPALVAFPYQHEYHVCIS</sequence>
<protein>
    <submittedName>
        <fullName evidence="1">Uncharacterized protein</fullName>
    </submittedName>
</protein>
<dbReference type="EMBL" id="JAEAOA010001763">
    <property type="protein sequence ID" value="KAK3597869.1"/>
    <property type="molecule type" value="Genomic_DNA"/>
</dbReference>
<reference evidence="1" key="1">
    <citation type="journal article" date="2021" name="Genome Biol. Evol.">
        <title>A High-Quality Reference Genome for a Parasitic Bivalve with Doubly Uniparental Inheritance (Bivalvia: Unionida).</title>
        <authorList>
            <person name="Smith C.H."/>
        </authorList>
    </citation>
    <scope>NUCLEOTIDE SEQUENCE</scope>
    <source>
        <strain evidence="1">CHS0354</strain>
    </source>
</reference>
<reference evidence="1" key="2">
    <citation type="journal article" date="2021" name="Genome Biol. Evol.">
        <title>Developing a high-quality reference genome for a parasitic bivalve with doubly uniparental inheritance (Bivalvia: Unionida).</title>
        <authorList>
            <person name="Smith C.H."/>
        </authorList>
    </citation>
    <scope>NUCLEOTIDE SEQUENCE</scope>
    <source>
        <strain evidence="1">CHS0354</strain>
        <tissue evidence="1">Mantle</tissue>
    </source>
</reference>
<name>A0AAE0W1P2_9BIVA</name>
<dbReference type="AlphaFoldDB" id="A0AAE0W1P2"/>
<evidence type="ECO:0000313" key="1">
    <source>
        <dbReference type="EMBL" id="KAK3597869.1"/>
    </source>
</evidence>
<accession>A0AAE0W1P2</accession>
<evidence type="ECO:0000313" key="2">
    <source>
        <dbReference type="Proteomes" id="UP001195483"/>
    </source>
</evidence>
<keyword evidence="2" id="KW-1185">Reference proteome</keyword>